<keyword evidence="1" id="KW-0812">Transmembrane</keyword>
<gene>
    <name evidence="2" type="ORF">B9W14_06050</name>
</gene>
<organism evidence="2 3">
    <name type="scientific">Clostridium drakei</name>
    <dbReference type="NCBI Taxonomy" id="332101"/>
    <lineage>
        <taxon>Bacteria</taxon>
        <taxon>Bacillati</taxon>
        <taxon>Bacillota</taxon>
        <taxon>Clostridia</taxon>
        <taxon>Eubacteriales</taxon>
        <taxon>Clostridiaceae</taxon>
        <taxon>Clostridium</taxon>
    </lineage>
</organism>
<feature type="transmembrane region" description="Helical" evidence="1">
    <location>
        <begin position="70"/>
        <end position="92"/>
    </location>
</feature>
<dbReference type="Pfam" id="PF06541">
    <property type="entry name" value="ABC_trans_CmpB"/>
    <property type="match status" value="1"/>
</dbReference>
<evidence type="ECO:0000313" key="2">
    <source>
        <dbReference type="EMBL" id="AWI04073.1"/>
    </source>
</evidence>
<protein>
    <recommendedName>
        <fullName evidence="4">ABC transporter permease</fullName>
    </recommendedName>
</protein>
<proteinExistence type="predicted"/>
<name>A0A2U8DN32_9CLOT</name>
<evidence type="ECO:0000313" key="3">
    <source>
        <dbReference type="Proteomes" id="UP000244910"/>
    </source>
</evidence>
<dbReference type="Proteomes" id="UP000244910">
    <property type="component" value="Chromosome"/>
</dbReference>
<reference evidence="3" key="1">
    <citation type="submission" date="2017-04" db="EMBL/GenBank/DDBJ databases">
        <authorList>
            <person name="Song Y."/>
            <person name="Cho B.-K."/>
        </authorList>
    </citation>
    <scope>NUCLEOTIDE SEQUENCE [LARGE SCALE GENOMIC DNA]</scope>
    <source>
        <strain evidence="3">SL1</strain>
    </source>
</reference>
<accession>A0A2U8DN32</accession>
<keyword evidence="1" id="KW-0472">Membrane</keyword>
<feature type="transmembrane region" description="Helical" evidence="1">
    <location>
        <begin position="9"/>
        <end position="27"/>
    </location>
</feature>
<sequence>MGYSNSKYYLKKDLLLIFIMGALYMVLEGFWRGWTHISMLLVGGLASFFIGRLNEHPQFYDKKMWQECVIGTLIILMIEFTSGMILNVWLGLGIWDYSTEPFNLLGQVCLPYALLWFLLVPACVYVDDYLRYKLFGEKKPEGLLKNYKDLVIGN</sequence>
<dbReference type="InterPro" id="IPR010540">
    <property type="entry name" value="CmpB_TMEM229"/>
</dbReference>
<keyword evidence="1" id="KW-1133">Transmembrane helix</keyword>
<dbReference type="EMBL" id="CP020953">
    <property type="protein sequence ID" value="AWI04073.1"/>
    <property type="molecule type" value="Genomic_DNA"/>
</dbReference>
<evidence type="ECO:0000256" key="1">
    <source>
        <dbReference type="SAM" id="Phobius"/>
    </source>
</evidence>
<dbReference type="OrthoDB" id="1752779at2"/>
<dbReference type="KEGG" id="cdrk:B9W14_06050"/>
<feature type="transmembrane region" description="Helical" evidence="1">
    <location>
        <begin position="104"/>
        <end position="126"/>
    </location>
</feature>
<evidence type="ECO:0008006" key="4">
    <source>
        <dbReference type="Google" id="ProtNLM"/>
    </source>
</evidence>
<feature type="transmembrane region" description="Helical" evidence="1">
    <location>
        <begin position="33"/>
        <end position="50"/>
    </location>
</feature>
<keyword evidence="3" id="KW-1185">Reference proteome</keyword>
<dbReference type="AlphaFoldDB" id="A0A2U8DN32"/>